<evidence type="ECO:0000313" key="1">
    <source>
        <dbReference type="EMBL" id="GAI23435.1"/>
    </source>
</evidence>
<gene>
    <name evidence="1" type="ORF">S06H3_25699</name>
</gene>
<feature type="non-terminal residue" evidence="1">
    <location>
        <position position="1"/>
    </location>
</feature>
<proteinExistence type="predicted"/>
<accession>X1N9B3</accession>
<dbReference type="AlphaFoldDB" id="X1N9B3"/>
<name>X1N9B3_9ZZZZ</name>
<protein>
    <submittedName>
        <fullName evidence="1">Uncharacterized protein</fullName>
    </submittedName>
</protein>
<comment type="caution">
    <text evidence="1">The sequence shown here is derived from an EMBL/GenBank/DDBJ whole genome shotgun (WGS) entry which is preliminary data.</text>
</comment>
<organism evidence="1">
    <name type="scientific">marine sediment metagenome</name>
    <dbReference type="NCBI Taxonomy" id="412755"/>
    <lineage>
        <taxon>unclassified sequences</taxon>
        <taxon>metagenomes</taxon>
        <taxon>ecological metagenomes</taxon>
    </lineage>
</organism>
<sequence>VINNRFPKGVEILDISSLLTRTIPEEQMSSMSNALYEVFSSDMKSKYRSSEEIEKLAQTDSHLFLSAFYLSEESERVRGQILGGSCYLITSSGKYLQTEDLREEGDRV</sequence>
<reference evidence="1" key="1">
    <citation type="journal article" date="2014" name="Front. Microbiol.">
        <title>High frequency of phylogenetically diverse reductive dehalogenase-homologous genes in deep subseafloor sedimentary metagenomes.</title>
        <authorList>
            <person name="Kawai M."/>
            <person name="Futagami T."/>
            <person name="Toyoda A."/>
            <person name="Takaki Y."/>
            <person name="Nishi S."/>
            <person name="Hori S."/>
            <person name="Arai W."/>
            <person name="Tsubouchi T."/>
            <person name="Morono Y."/>
            <person name="Uchiyama I."/>
            <person name="Ito T."/>
            <person name="Fujiyama A."/>
            <person name="Inagaki F."/>
            <person name="Takami H."/>
        </authorList>
    </citation>
    <scope>NUCLEOTIDE SEQUENCE</scope>
    <source>
        <strain evidence="1">Expedition CK06-06</strain>
    </source>
</reference>
<dbReference type="EMBL" id="BARV01014808">
    <property type="protein sequence ID" value="GAI23435.1"/>
    <property type="molecule type" value="Genomic_DNA"/>
</dbReference>